<gene>
    <name evidence="5" type="ORF">MCHLO_12696</name>
</gene>
<feature type="compositionally biased region" description="Low complexity" evidence="3">
    <location>
        <begin position="64"/>
        <end position="77"/>
    </location>
</feature>
<reference evidence="5" key="1">
    <citation type="submission" date="2014-09" db="EMBL/GenBank/DDBJ databases">
        <title>Genome sequence of the luminous mushroom Mycena chlorophos for searching fungal bioluminescence genes.</title>
        <authorList>
            <person name="Tanaka Y."/>
            <person name="Kasuga D."/>
            <person name="Oba Y."/>
            <person name="Hase S."/>
            <person name="Sato K."/>
            <person name="Oba Y."/>
            <person name="Sakakibara Y."/>
        </authorList>
    </citation>
    <scope>NUCLEOTIDE SEQUENCE</scope>
</reference>
<feature type="compositionally biased region" description="Basic and acidic residues" evidence="3">
    <location>
        <begin position="36"/>
        <end position="50"/>
    </location>
</feature>
<name>A0ABQ0LXZ4_MYCCL</name>
<keyword evidence="4" id="KW-1133">Transmembrane helix</keyword>
<accession>A0ABQ0LXZ4</accession>
<dbReference type="Gene3D" id="3.90.550.10">
    <property type="entry name" value="Spore Coat Polysaccharide Biosynthesis Protein SpsA, Chain A"/>
    <property type="match status" value="1"/>
</dbReference>
<proteinExistence type="inferred from homology"/>
<sequence length="412" mass="48979">MPLALPNFRRRRVLYVVLSSAVLTLFWLFYSRSDATPDEHTDSHRREWPVRVRPHAKPPPSPPTTTGLPSSQSPSLSVYDPPPINAEFSANSTGNLNRRANATLLMLTRNVDMWDALTSVRALEDRFNRRHHYPWVFLNDEEFSEEFMRRARALLPESAVSFGLIPKEHWNQPDWIDVARQNAAMKTMQSRNVKYGGNLAYHNMCRFNSGFFFRHPLLDEYKWYWRVEPRVKFHCDIFDDPFVYLEENDKVYGYTMSVHEIPATIPTLWKTVQDFMENYPQYMLPKEDNLMRFISNDNGRTYNRCHFWSNFEIASLDFWRSEAYTTFFEYLDKTGGFYYERWGDAPVHTLALALFLPRHKIHLFDEIGYQHDDWSHCPRDESVWRRGRCLCDARDGFDYTSDSCRRRWDALI</sequence>
<dbReference type="InterPro" id="IPR029044">
    <property type="entry name" value="Nucleotide-diphossugar_trans"/>
</dbReference>
<dbReference type="Pfam" id="PF01793">
    <property type="entry name" value="Glyco_transf_15"/>
    <property type="match status" value="1"/>
</dbReference>
<organism evidence="5 6">
    <name type="scientific">Mycena chlorophos</name>
    <name type="common">Agaric fungus</name>
    <name type="synonym">Agaricus chlorophos</name>
    <dbReference type="NCBI Taxonomy" id="658473"/>
    <lineage>
        <taxon>Eukaryota</taxon>
        <taxon>Fungi</taxon>
        <taxon>Dikarya</taxon>
        <taxon>Basidiomycota</taxon>
        <taxon>Agaricomycotina</taxon>
        <taxon>Agaricomycetes</taxon>
        <taxon>Agaricomycetidae</taxon>
        <taxon>Agaricales</taxon>
        <taxon>Marasmiineae</taxon>
        <taxon>Mycenaceae</taxon>
        <taxon>Mycena</taxon>
    </lineage>
</organism>
<evidence type="ECO:0000256" key="3">
    <source>
        <dbReference type="SAM" id="MobiDB-lite"/>
    </source>
</evidence>
<evidence type="ECO:0000313" key="5">
    <source>
        <dbReference type="EMBL" id="GAT55985.1"/>
    </source>
</evidence>
<evidence type="ECO:0000256" key="4">
    <source>
        <dbReference type="SAM" id="Phobius"/>
    </source>
</evidence>
<feature type="transmembrane region" description="Helical" evidence="4">
    <location>
        <begin position="12"/>
        <end position="30"/>
    </location>
</feature>
<keyword evidence="6" id="KW-1185">Reference proteome</keyword>
<evidence type="ECO:0000256" key="1">
    <source>
        <dbReference type="ARBA" id="ARBA00007677"/>
    </source>
</evidence>
<dbReference type="SUPFAM" id="SSF53448">
    <property type="entry name" value="Nucleotide-diphospho-sugar transferases"/>
    <property type="match status" value="1"/>
</dbReference>
<dbReference type="EMBL" id="DF849190">
    <property type="protein sequence ID" value="GAT55985.1"/>
    <property type="molecule type" value="Genomic_DNA"/>
</dbReference>
<protein>
    <submittedName>
        <fullName evidence="5">Glycosyltransferase family 15 protein</fullName>
    </submittedName>
</protein>
<keyword evidence="4" id="KW-0812">Transmembrane</keyword>
<dbReference type="InterPro" id="IPR002685">
    <property type="entry name" value="Glyco_trans_15"/>
</dbReference>
<evidence type="ECO:0000313" key="6">
    <source>
        <dbReference type="Proteomes" id="UP000815677"/>
    </source>
</evidence>
<keyword evidence="4" id="KW-0472">Membrane</keyword>
<dbReference type="PANTHER" id="PTHR31121">
    <property type="entry name" value="ALPHA-1,2 MANNOSYLTRANSFERASE KTR1"/>
    <property type="match status" value="1"/>
</dbReference>
<comment type="similarity">
    <text evidence="1">Belongs to the glycosyltransferase 15 family.</text>
</comment>
<keyword evidence="2" id="KW-0808">Transferase</keyword>
<feature type="region of interest" description="Disordered" evidence="3">
    <location>
        <begin position="36"/>
        <end position="84"/>
    </location>
</feature>
<dbReference type="PANTHER" id="PTHR31121:SF6">
    <property type="entry name" value="ALPHA-1,2 MANNOSYLTRANSFERASE KTR1"/>
    <property type="match status" value="1"/>
</dbReference>
<evidence type="ECO:0000256" key="2">
    <source>
        <dbReference type="ARBA" id="ARBA00022679"/>
    </source>
</evidence>
<dbReference type="Proteomes" id="UP000815677">
    <property type="component" value="Unassembled WGS sequence"/>
</dbReference>